<feature type="transmembrane region" description="Helical" evidence="9">
    <location>
        <begin position="256"/>
        <end position="277"/>
    </location>
</feature>
<dbReference type="InterPro" id="IPR008250">
    <property type="entry name" value="ATPase_P-typ_transduc_dom_A_sf"/>
</dbReference>
<dbReference type="SUPFAM" id="SSF81653">
    <property type="entry name" value="Calcium ATPase, transduction domain A"/>
    <property type="match status" value="1"/>
</dbReference>
<dbReference type="EMBL" id="JARXRM010000045">
    <property type="protein sequence ID" value="MDH5824630.1"/>
    <property type="molecule type" value="Genomic_DNA"/>
</dbReference>
<sequence length="435" mass="45989">MPPQFPSATPVPDVPWHACTAADALARLQADRGGLQAEEAARRLALHGANQLPATAGRPAWLRFLSQFNNALIYFLIAAACAAALLGHAVDAAVIAAVVVVNAVVGYVQEGKAERALDAIRRMVSPQATVLRCGQRQTVAVAALVPGDVVLLDPGDRVPADLRLLGARSLLIDEAVLTGESVAADKREAPVDAAAALGDRACMAWSGTLVAAGQGVGVVVATGRDTEIGRISTLIGGVQALTTPLLRQIDDFGRRFTWVALAGAAALFGFAVLVRGFRWDEALMAVVALAVGCDPGRAAGGDHHHPGDRGAAHGRAQRGDPQAACGGDARRHLALAMKAGLAPETLRAQWPRVDAIPFDAQHRFMATLHRTAEGRRVVFVKGAPERLLEMCAVQREASATCARHRSPGAARWAHRWCWGRWARWCSRSSPSPTCR</sequence>
<dbReference type="SUPFAM" id="SSF81660">
    <property type="entry name" value="Metal cation-transporting ATPase, ATP-binding domain N"/>
    <property type="match status" value="1"/>
</dbReference>
<keyword evidence="6 9" id="KW-1133">Transmembrane helix</keyword>
<dbReference type="SUPFAM" id="SSF81665">
    <property type="entry name" value="Calcium ATPase, transmembrane domain M"/>
    <property type="match status" value="1"/>
</dbReference>
<keyword evidence="5" id="KW-0067">ATP-binding</keyword>
<gene>
    <name evidence="11" type="ORF">QFW77_16790</name>
</gene>
<dbReference type="Pfam" id="PF00122">
    <property type="entry name" value="E1-E2_ATPase"/>
    <property type="match status" value="1"/>
</dbReference>
<dbReference type="InterPro" id="IPR023298">
    <property type="entry name" value="ATPase_P-typ_TM_dom_sf"/>
</dbReference>
<dbReference type="InterPro" id="IPR059000">
    <property type="entry name" value="ATPase_P-type_domA"/>
</dbReference>
<accession>A0ABT6JDH5</accession>
<dbReference type="InterPro" id="IPR004014">
    <property type="entry name" value="ATPase_P-typ_cation-transptr_N"/>
</dbReference>
<dbReference type="Proteomes" id="UP001156940">
    <property type="component" value="Unassembled WGS sequence"/>
</dbReference>
<evidence type="ECO:0000313" key="11">
    <source>
        <dbReference type="EMBL" id="MDH5824630.1"/>
    </source>
</evidence>
<dbReference type="InterPro" id="IPR023299">
    <property type="entry name" value="ATPase_P-typ_cyto_dom_N"/>
</dbReference>
<keyword evidence="4" id="KW-0547">Nucleotide-binding</keyword>
<keyword evidence="7 9" id="KW-0472">Membrane</keyword>
<dbReference type="SMART" id="SM00831">
    <property type="entry name" value="Cation_ATPase_N"/>
    <property type="match status" value="1"/>
</dbReference>
<dbReference type="Pfam" id="PF00690">
    <property type="entry name" value="Cation_ATPase_N"/>
    <property type="match status" value="1"/>
</dbReference>
<feature type="domain" description="Cation-transporting P-type ATPase N-terminal" evidence="10">
    <location>
        <begin position="15"/>
        <end position="88"/>
    </location>
</feature>
<evidence type="ECO:0000256" key="7">
    <source>
        <dbReference type="ARBA" id="ARBA00023136"/>
    </source>
</evidence>
<comment type="subcellular location">
    <subcellularLocation>
        <location evidence="1">Membrane</location>
        <topology evidence="1">Multi-pass membrane protein</topology>
    </subcellularLocation>
</comment>
<reference evidence="11 12" key="1">
    <citation type="submission" date="2023-04" db="EMBL/GenBank/DDBJ databases">
        <title>Luteimonas endophyticus RD2P54.</title>
        <authorList>
            <person name="Sun J.-Q."/>
        </authorList>
    </citation>
    <scope>NUCLEOTIDE SEQUENCE [LARGE SCALE GENOMIC DNA]</scope>
    <source>
        <strain evidence="11 12">RD2P54</strain>
    </source>
</reference>
<dbReference type="RefSeq" id="WP_280575961.1">
    <property type="nucleotide sequence ID" value="NZ_JARXRM010000045.1"/>
</dbReference>
<keyword evidence="12" id="KW-1185">Reference proteome</keyword>
<feature type="region of interest" description="Disordered" evidence="8">
    <location>
        <begin position="299"/>
        <end position="326"/>
    </location>
</feature>
<dbReference type="Gene3D" id="3.40.1110.10">
    <property type="entry name" value="Calcium-transporting ATPase, cytoplasmic domain N"/>
    <property type="match status" value="1"/>
</dbReference>
<proteinExistence type="inferred from homology"/>
<feature type="transmembrane region" description="Helical" evidence="9">
    <location>
        <begin position="92"/>
        <end position="108"/>
    </location>
</feature>
<evidence type="ECO:0000256" key="2">
    <source>
        <dbReference type="ARBA" id="ARBA00005675"/>
    </source>
</evidence>
<name>A0ABT6JDH5_9GAMM</name>
<evidence type="ECO:0000256" key="1">
    <source>
        <dbReference type="ARBA" id="ARBA00004141"/>
    </source>
</evidence>
<feature type="compositionally biased region" description="Basic and acidic residues" evidence="8">
    <location>
        <begin position="300"/>
        <end position="311"/>
    </location>
</feature>
<organism evidence="11 12">
    <name type="scientific">Luteimonas endophytica</name>
    <dbReference type="NCBI Taxonomy" id="3042023"/>
    <lineage>
        <taxon>Bacteria</taxon>
        <taxon>Pseudomonadati</taxon>
        <taxon>Pseudomonadota</taxon>
        <taxon>Gammaproteobacteria</taxon>
        <taxon>Lysobacterales</taxon>
        <taxon>Lysobacteraceae</taxon>
        <taxon>Luteimonas</taxon>
    </lineage>
</organism>
<dbReference type="Gene3D" id="2.70.150.10">
    <property type="entry name" value="Calcium-transporting ATPase, cytoplasmic transduction domain A"/>
    <property type="match status" value="1"/>
</dbReference>
<evidence type="ECO:0000256" key="6">
    <source>
        <dbReference type="ARBA" id="ARBA00022989"/>
    </source>
</evidence>
<evidence type="ECO:0000256" key="9">
    <source>
        <dbReference type="SAM" id="Phobius"/>
    </source>
</evidence>
<dbReference type="PANTHER" id="PTHR43294:SF20">
    <property type="entry name" value="P-TYPE ATPASE"/>
    <property type="match status" value="1"/>
</dbReference>
<dbReference type="Pfam" id="PF13246">
    <property type="entry name" value="Cation_ATPase"/>
    <property type="match status" value="1"/>
</dbReference>
<evidence type="ECO:0000256" key="5">
    <source>
        <dbReference type="ARBA" id="ARBA00022840"/>
    </source>
</evidence>
<comment type="caution">
    <text evidence="11">The sequence shown here is derived from an EMBL/GenBank/DDBJ whole genome shotgun (WGS) entry which is preliminary data.</text>
</comment>
<evidence type="ECO:0000256" key="3">
    <source>
        <dbReference type="ARBA" id="ARBA00022692"/>
    </source>
</evidence>
<protein>
    <submittedName>
        <fullName evidence="11">HAD-IC family P-type ATPase</fullName>
    </submittedName>
</protein>
<dbReference type="Gene3D" id="1.20.1110.10">
    <property type="entry name" value="Calcium-transporting ATPase, transmembrane domain"/>
    <property type="match status" value="1"/>
</dbReference>
<dbReference type="NCBIfam" id="TIGR01494">
    <property type="entry name" value="ATPase_P-type"/>
    <property type="match status" value="1"/>
</dbReference>
<dbReference type="InterPro" id="IPR050510">
    <property type="entry name" value="Cation_transp_ATPase_P-type"/>
</dbReference>
<evidence type="ECO:0000313" key="12">
    <source>
        <dbReference type="Proteomes" id="UP001156940"/>
    </source>
</evidence>
<dbReference type="InterPro" id="IPR001757">
    <property type="entry name" value="P_typ_ATPase"/>
</dbReference>
<keyword evidence="3 9" id="KW-0812">Transmembrane</keyword>
<evidence type="ECO:0000256" key="8">
    <source>
        <dbReference type="SAM" id="MobiDB-lite"/>
    </source>
</evidence>
<dbReference type="PANTHER" id="PTHR43294">
    <property type="entry name" value="SODIUM/POTASSIUM-TRANSPORTING ATPASE SUBUNIT ALPHA"/>
    <property type="match status" value="1"/>
</dbReference>
<evidence type="ECO:0000259" key="10">
    <source>
        <dbReference type="SMART" id="SM00831"/>
    </source>
</evidence>
<evidence type="ECO:0000256" key="4">
    <source>
        <dbReference type="ARBA" id="ARBA00022741"/>
    </source>
</evidence>
<comment type="similarity">
    <text evidence="2">Belongs to the cation transport ATPase (P-type) (TC 3.A.3) family. Type IIA subfamily.</text>
</comment>